<proteinExistence type="predicted"/>
<reference evidence="1" key="1">
    <citation type="submission" date="2021-06" db="EMBL/GenBank/DDBJ databases">
        <authorList>
            <person name="Kallberg Y."/>
            <person name="Tangrot J."/>
            <person name="Rosling A."/>
        </authorList>
    </citation>
    <scope>NUCLEOTIDE SEQUENCE</scope>
    <source>
        <strain evidence="1">CL551</strain>
    </source>
</reference>
<name>A0A9N9A646_9GLOM</name>
<comment type="caution">
    <text evidence="1">The sequence shown here is derived from an EMBL/GenBank/DDBJ whole genome shotgun (WGS) entry which is preliminary data.</text>
</comment>
<dbReference type="EMBL" id="CAJVPV010002214">
    <property type="protein sequence ID" value="CAG8521069.1"/>
    <property type="molecule type" value="Genomic_DNA"/>
</dbReference>
<organism evidence="1 2">
    <name type="scientific">Acaulospora morrowiae</name>
    <dbReference type="NCBI Taxonomy" id="94023"/>
    <lineage>
        <taxon>Eukaryota</taxon>
        <taxon>Fungi</taxon>
        <taxon>Fungi incertae sedis</taxon>
        <taxon>Mucoromycota</taxon>
        <taxon>Glomeromycotina</taxon>
        <taxon>Glomeromycetes</taxon>
        <taxon>Diversisporales</taxon>
        <taxon>Acaulosporaceae</taxon>
        <taxon>Acaulospora</taxon>
    </lineage>
</organism>
<protein>
    <submittedName>
        <fullName evidence="1">17165_t:CDS:1</fullName>
    </submittedName>
</protein>
<accession>A0A9N9A646</accession>
<dbReference type="Proteomes" id="UP000789342">
    <property type="component" value="Unassembled WGS sequence"/>
</dbReference>
<evidence type="ECO:0000313" key="1">
    <source>
        <dbReference type="EMBL" id="CAG8521069.1"/>
    </source>
</evidence>
<gene>
    <name evidence="1" type="ORF">AMORRO_LOCUS4207</name>
</gene>
<sequence length="42" mass="4830">MVSQFPISGLLRQEKGTTIPKRFWFAFRSVGYPELMKAPNEA</sequence>
<keyword evidence="2" id="KW-1185">Reference proteome</keyword>
<dbReference type="AlphaFoldDB" id="A0A9N9A646"/>
<evidence type="ECO:0000313" key="2">
    <source>
        <dbReference type="Proteomes" id="UP000789342"/>
    </source>
</evidence>